<name>A0A1R2B6H2_9CILI</name>
<comment type="caution">
    <text evidence="1">The sequence shown here is derived from an EMBL/GenBank/DDBJ whole genome shotgun (WGS) entry which is preliminary data.</text>
</comment>
<proteinExistence type="predicted"/>
<organism evidence="1 2">
    <name type="scientific">Stentor coeruleus</name>
    <dbReference type="NCBI Taxonomy" id="5963"/>
    <lineage>
        <taxon>Eukaryota</taxon>
        <taxon>Sar</taxon>
        <taxon>Alveolata</taxon>
        <taxon>Ciliophora</taxon>
        <taxon>Postciliodesmatophora</taxon>
        <taxon>Heterotrichea</taxon>
        <taxon>Heterotrichida</taxon>
        <taxon>Stentoridae</taxon>
        <taxon>Stentor</taxon>
    </lineage>
</organism>
<dbReference type="EMBL" id="MPUH01000904">
    <property type="protein sequence ID" value="OMJ72404.1"/>
    <property type="molecule type" value="Genomic_DNA"/>
</dbReference>
<dbReference type="AlphaFoldDB" id="A0A1R2B6H2"/>
<sequence length="243" mass="28598">MYNSYLHDIKQKKSKAVINEIEKSARTLQVQQKMRDKLLKKYKVRIVQRVFDLATDPVPIYNREQFQTPKYLGESSMRLKPRDSKARIDDALSKNTIFDLQPIFSPINEFRTRKKDKEIQAYMKFTPKDRYERLVDKWVSDKEIIYSWEINKKSLSKSPIRNKTKKVYYKTVESAALNVSPESCSKDTSLVHLHNVSEESIWEDLNANTDEKIGILAQSALEKCKLRPSKAIRYRSSTKERLN</sequence>
<dbReference type="Proteomes" id="UP000187209">
    <property type="component" value="Unassembled WGS sequence"/>
</dbReference>
<evidence type="ECO:0000313" key="1">
    <source>
        <dbReference type="EMBL" id="OMJ72404.1"/>
    </source>
</evidence>
<accession>A0A1R2B6H2</accession>
<keyword evidence="2" id="KW-1185">Reference proteome</keyword>
<gene>
    <name evidence="1" type="ORF">SteCoe_29167</name>
</gene>
<protein>
    <submittedName>
        <fullName evidence="1">Uncharacterized protein</fullName>
    </submittedName>
</protein>
<evidence type="ECO:0000313" key="2">
    <source>
        <dbReference type="Proteomes" id="UP000187209"/>
    </source>
</evidence>
<reference evidence="1 2" key="1">
    <citation type="submission" date="2016-11" db="EMBL/GenBank/DDBJ databases">
        <title>The macronuclear genome of Stentor coeruleus: a giant cell with tiny introns.</title>
        <authorList>
            <person name="Slabodnick M."/>
            <person name="Ruby J.G."/>
            <person name="Reiff S.B."/>
            <person name="Swart E.C."/>
            <person name="Gosai S."/>
            <person name="Prabakaran S."/>
            <person name="Witkowska E."/>
            <person name="Larue G.E."/>
            <person name="Fisher S."/>
            <person name="Freeman R.M."/>
            <person name="Gunawardena J."/>
            <person name="Chu W."/>
            <person name="Stover N.A."/>
            <person name="Gregory B.D."/>
            <person name="Nowacki M."/>
            <person name="Derisi J."/>
            <person name="Roy S.W."/>
            <person name="Marshall W.F."/>
            <person name="Sood P."/>
        </authorList>
    </citation>
    <scope>NUCLEOTIDE SEQUENCE [LARGE SCALE GENOMIC DNA]</scope>
    <source>
        <strain evidence="1">WM001</strain>
    </source>
</reference>